<feature type="domain" description="C2" evidence="3">
    <location>
        <begin position="130"/>
        <end position="252"/>
    </location>
</feature>
<dbReference type="PANTHER" id="PTHR10857">
    <property type="entry name" value="COPINE"/>
    <property type="match status" value="1"/>
</dbReference>
<dbReference type="InterPro" id="IPR035892">
    <property type="entry name" value="C2_domain_sf"/>
</dbReference>
<dbReference type="Proteomes" id="UP000076858">
    <property type="component" value="Unassembled WGS sequence"/>
</dbReference>
<dbReference type="InterPro" id="IPR000008">
    <property type="entry name" value="C2_dom"/>
</dbReference>
<dbReference type="SUPFAM" id="SSF53300">
    <property type="entry name" value="vWA-like"/>
    <property type="match status" value="1"/>
</dbReference>
<dbReference type="SUPFAM" id="SSF49562">
    <property type="entry name" value="C2 domain (Calcium/lipid-binding domain, CaLB)"/>
    <property type="match status" value="2"/>
</dbReference>
<dbReference type="SMART" id="SM00239">
    <property type="entry name" value="C2"/>
    <property type="match status" value="2"/>
</dbReference>
<keyword evidence="2" id="KW-0677">Repeat</keyword>
<dbReference type="GO" id="GO:0005544">
    <property type="term" value="F:calcium-dependent phospholipid binding"/>
    <property type="evidence" value="ECO:0007669"/>
    <property type="project" value="InterPro"/>
</dbReference>
<dbReference type="InterPro" id="IPR045052">
    <property type="entry name" value="Copine"/>
</dbReference>
<dbReference type="PANTHER" id="PTHR10857:SF106">
    <property type="entry name" value="C2 DOMAIN-CONTAINING PROTEIN"/>
    <property type="match status" value="1"/>
</dbReference>
<dbReference type="CDD" id="cd04047">
    <property type="entry name" value="C2B_Copine"/>
    <property type="match status" value="1"/>
</dbReference>
<dbReference type="Pfam" id="PF00168">
    <property type="entry name" value="C2"/>
    <property type="match status" value="2"/>
</dbReference>
<comment type="caution">
    <text evidence="5">The sequence shown here is derived from an EMBL/GenBank/DDBJ whole genome shotgun (WGS) entry which is preliminary data.</text>
</comment>
<accession>A0A162DFW6</accession>
<evidence type="ECO:0008006" key="7">
    <source>
        <dbReference type="Google" id="ProtNLM"/>
    </source>
</evidence>
<evidence type="ECO:0000256" key="2">
    <source>
        <dbReference type="ARBA" id="ARBA00022737"/>
    </source>
</evidence>
<comment type="similarity">
    <text evidence="1">Belongs to the copine family.</text>
</comment>
<dbReference type="CDD" id="cd04048">
    <property type="entry name" value="C2A_Copine"/>
    <property type="match status" value="1"/>
</dbReference>
<dbReference type="InterPro" id="IPR037768">
    <property type="entry name" value="C2B_Copine"/>
</dbReference>
<dbReference type="SMART" id="SM00327">
    <property type="entry name" value="VWA"/>
    <property type="match status" value="1"/>
</dbReference>
<evidence type="ECO:0000313" key="5">
    <source>
        <dbReference type="EMBL" id="KZS11174.1"/>
    </source>
</evidence>
<name>A0A162DFW6_9CRUS</name>
<dbReference type="Gene3D" id="2.60.40.150">
    <property type="entry name" value="C2 domain"/>
    <property type="match status" value="2"/>
</dbReference>
<sequence>MAHQNFVPGIASQDLKNDVELTISAKNLLNKDVLSKSDPMCVVYVQHLDHSWVEHGRTEQIHNTLNPEYTTKILIGYRFEELQKLKFKIYDIDSKSTVLDKHDFLGEAECSLGEIVSSRNFVTTLHHPKNKYTGQLCIKAEEIGSLKEDVELLFSAEGFKKSGLLSKPDPFLAIYKESTLVHRTPFIKDNCNPEWPSFVLPMRFLRTKDEKSVPLMLQCWNWNGDGSHKLIGEVQVTTQEILSAPKTFSLSDKKTGKSVGKLSLHESKVRKTHTFLDYVSGGTQINCTIAIDFTASNGTPSMPTSLHYMGPTPNLYEQALLSVVTIIQDYDSDKHFPVLGFGAKVPPNGNLSHEFFVNLSANPHCFGVGGVIEAYRRCLPLIQLYGPTNFSPVINHVARFAAAHSNGDNYFVLLILTDGEISDFPETKQAIISASHLPMSIIIVGIGPANFSSMKELDSDNGRLTADGRSAVRDIVQFVSFRDFLHQADSSRASIELASALLAEVPNQLVAFMKLKKLTPKMPF</sequence>
<dbReference type="GO" id="GO:0005886">
    <property type="term" value="C:plasma membrane"/>
    <property type="evidence" value="ECO:0007669"/>
    <property type="project" value="TreeGrafter"/>
</dbReference>
<dbReference type="FunFam" id="2.60.40.150:FF:000243">
    <property type="entry name" value="Copine-3"/>
    <property type="match status" value="1"/>
</dbReference>
<dbReference type="FunFam" id="2.60.40.150:FF:000431">
    <property type="entry name" value="Uncharacterized protein"/>
    <property type="match status" value="1"/>
</dbReference>
<evidence type="ECO:0000259" key="4">
    <source>
        <dbReference type="PROSITE" id="PS50234"/>
    </source>
</evidence>
<dbReference type="EMBL" id="LRGB01001581">
    <property type="protein sequence ID" value="KZS11174.1"/>
    <property type="molecule type" value="Genomic_DNA"/>
</dbReference>
<dbReference type="InterPro" id="IPR036465">
    <property type="entry name" value="vWFA_dom_sf"/>
</dbReference>
<dbReference type="GO" id="GO:0032991">
    <property type="term" value="C:protein-containing complex"/>
    <property type="evidence" value="ECO:0007669"/>
    <property type="project" value="UniProtKB-ARBA"/>
</dbReference>
<proteinExistence type="inferred from homology"/>
<evidence type="ECO:0000256" key="1">
    <source>
        <dbReference type="ARBA" id="ARBA00009048"/>
    </source>
</evidence>
<evidence type="ECO:0000259" key="3">
    <source>
        <dbReference type="PROSITE" id="PS50004"/>
    </source>
</evidence>
<gene>
    <name evidence="5" type="ORF">APZ42_023911</name>
</gene>
<dbReference type="GO" id="GO:0071277">
    <property type="term" value="P:cellular response to calcium ion"/>
    <property type="evidence" value="ECO:0007669"/>
    <property type="project" value="TreeGrafter"/>
</dbReference>
<feature type="domain" description="C2" evidence="3">
    <location>
        <begin position="1"/>
        <end position="125"/>
    </location>
</feature>
<feature type="domain" description="VWFA" evidence="4">
    <location>
        <begin position="286"/>
        <end position="505"/>
    </location>
</feature>
<dbReference type="InterPro" id="IPR002035">
    <property type="entry name" value="VWF_A"/>
</dbReference>
<dbReference type="PROSITE" id="PS50234">
    <property type="entry name" value="VWFA"/>
    <property type="match status" value="1"/>
</dbReference>
<protein>
    <recommendedName>
        <fullName evidence="7">Copine-8</fullName>
    </recommendedName>
</protein>
<evidence type="ECO:0000313" key="6">
    <source>
        <dbReference type="Proteomes" id="UP000076858"/>
    </source>
</evidence>
<dbReference type="InterPro" id="IPR010734">
    <property type="entry name" value="Copine_C"/>
</dbReference>
<dbReference type="PROSITE" id="PS50004">
    <property type="entry name" value="C2"/>
    <property type="match status" value="2"/>
</dbReference>
<dbReference type="STRING" id="35525.A0A162DFW6"/>
<reference evidence="5 6" key="1">
    <citation type="submission" date="2016-03" db="EMBL/GenBank/DDBJ databases">
        <title>EvidentialGene: Evidence-directed Construction of Genes on Genomes.</title>
        <authorList>
            <person name="Gilbert D.G."/>
            <person name="Choi J.-H."/>
            <person name="Mockaitis K."/>
            <person name="Colbourne J."/>
            <person name="Pfrender M."/>
        </authorList>
    </citation>
    <scope>NUCLEOTIDE SEQUENCE [LARGE SCALE GENOMIC DNA]</scope>
    <source>
        <strain evidence="5 6">Xinb3</strain>
        <tissue evidence="5">Complete organism</tissue>
    </source>
</reference>
<dbReference type="AlphaFoldDB" id="A0A162DFW6"/>
<dbReference type="OrthoDB" id="5855668at2759"/>
<dbReference type="Pfam" id="PF07002">
    <property type="entry name" value="Copine"/>
    <property type="match status" value="1"/>
</dbReference>
<keyword evidence="6" id="KW-1185">Reference proteome</keyword>
<organism evidence="5 6">
    <name type="scientific">Daphnia magna</name>
    <dbReference type="NCBI Taxonomy" id="35525"/>
    <lineage>
        <taxon>Eukaryota</taxon>
        <taxon>Metazoa</taxon>
        <taxon>Ecdysozoa</taxon>
        <taxon>Arthropoda</taxon>
        <taxon>Crustacea</taxon>
        <taxon>Branchiopoda</taxon>
        <taxon>Diplostraca</taxon>
        <taxon>Cladocera</taxon>
        <taxon>Anomopoda</taxon>
        <taxon>Daphniidae</taxon>
        <taxon>Daphnia</taxon>
    </lineage>
</organism>